<dbReference type="EMBL" id="FWFW01000003">
    <property type="protein sequence ID" value="SLN29974.1"/>
    <property type="molecule type" value="Genomic_DNA"/>
</dbReference>
<evidence type="ECO:0000313" key="4">
    <source>
        <dbReference type="EMBL" id="SLN29974.1"/>
    </source>
</evidence>
<dbReference type="InterPro" id="IPR029044">
    <property type="entry name" value="Nucleotide-diphossugar_trans"/>
</dbReference>
<dbReference type="Pfam" id="PF13641">
    <property type="entry name" value="Glyco_tranf_2_3"/>
    <property type="match status" value="1"/>
</dbReference>
<proteinExistence type="inferred from homology"/>
<dbReference type="GO" id="GO:0016757">
    <property type="term" value="F:glycosyltransferase activity"/>
    <property type="evidence" value="ECO:0007669"/>
    <property type="project" value="UniProtKB-KW"/>
</dbReference>
<evidence type="ECO:0000256" key="1">
    <source>
        <dbReference type="ARBA" id="ARBA00006739"/>
    </source>
</evidence>
<dbReference type="AlphaFoldDB" id="A0A1Y5S4N1"/>
<dbReference type="PANTHER" id="PTHR43179">
    <property type="entry name" value="RHAMNOSYLTRANSFERASE WBBL"/>
    <property type="match status" value="1"/>
</dbReference>
<dbReference type="STRING" id="658057.SAMN04488032_108194"/>
<name>A0A1Y5S4N1_9RHOB</name>
<accession>A0A1Y5S4N1</accession>
<evidence type="ECO:0000256" key="2">
    <source>
        <dbReference type="ARBA" id="ARBA00022676"/>
    </source>
</evidence>
<comment type="similarity">
    <text evidence="1">Belongs to the glycosyltransferase 2 family.</text>
</comment>
<dbReference type="RefSeq" id="WP_085848018.1">
    <property type="nucleotide sequence ID" value="NZ_FNZV01000008.1"/>
</dbReference>
<sequence>MPKLSVVIPVYDQWDMLPNMLNALRHQSLDQAAFHVVVVANEPVPAQFDRTVLAPNVQLKDCLTAGSYAARNVGISVCRATHIVFTDADCVPEPDWLDVISKAVLQNPNMLLAGRISMVPAAQATLWSTYDELRGIPQDRYVRNGYGACANLCVPRVAIDECGEFDAARLSGGDAALCRLAATKGYPITYLDGAVVTHKARCSFGEMARKARRIRGGQVRNGVLKRRLLWIFVGLFPPARETWRFVKAPVSLGKRARAVLGLYILWLVGILETIRLLAGASPERR</sequence>
<evidence type="ECO:0000256" key="3">
    <source>
        <dbReference type="ARBA" id="ARBA00022679"/>
    </source>
</evidence>
<protein>
    <submittedName>
        <fullName evidence="4">Putative glycosyl transferase</fullName>
    </submittedName>
</protein>
<keyword evidence="2" id="KW-0328">Glycosyltransferase</keyword>
<dbReference type="CDD" id="cd00761">
    <property type="entry name" value="Glyco_tranf_GTA_type"/>
    <property type="match status" value="1"/>
</dbReference>
<reference evidence="4 5" key="1">
    <citation type="submission" date="2017-03" db="EMBL/GenBank/DDBJ databases">
        <authorList>
            <person name="Afonso C.L."/>
            <person name="Miller P.J."/>
            <person name="Scott M.A."/>
            <person name="Spackman E."/>
            <person name="Goraichik I."/>
            <person name="Dimitrov K.M."/>
            <person name="Suarez D.L."/>
            <person name="Swayne D.E."/>
        </authorList>
    </citation>
    <scope>NUCLEOTIDE SEQUENCE [LARGE SCALE GENOMIC DNA]</scope>
    <source>
        <strain evidence="4 5">CECT 7971</strain>
    </source>
</reference>
<dbReference type="PANTHER" id="PTHR43179:SF12">
    <property type="entry name" value="GALACTOFURANOSYLTRANSFERASE GLFT2"/>
    <property type="match status" value="1"/>
</dbReference>
<keyword evidence="5" id="KW-1185">Reference proteome</keyword>
<evidence type="ECO:0000313" key="5">
    <source>
        <dbReference type="Proteomes" id="UP000193307"/>
    </source>
</evidence>
<dbReference type="Gene3D" id="3.90.550.10">
    <property type="entry name" value="Spore Coat Polysaccharide Biosynthesis Protein SpsA, Chain A"/>
    <property type="match status" value="1"/>
</dbReference>
<gene>
    <name evidence="4" type="ORF">PAM7971_01113</name>
</gene>
<dbReference type="Proteomes" id="UP000193307">
    <property type="component" value="Unassembled WGS sequence"/>
</dbReference>
<organism evidence="4 5">
    <name type="scientific">Pacificibacter marinus</name>
    <dbReference type="NCBI Taxonomy" id="658057"/>
    <lineage>
        <taxon>Bacteria</taxon>
        <taxon>Pseudomonadati</taxon>
        <taxon>Pseudomonadota</taxon>
        <taxon>Alphaproteobacteria</taxon>
        <taxon>Rhodobacterales</taxon>
        <taxon>Roseobacteraceae</taxon>
        <taxon>Pacificibacter</taxon>
    </lineage>
</organism>
<keyword evidence="3 4" id="KW-0808">Transferase</keyword>
<dbReference type="SUPFAM" id="SSF53448">
    <property type="entry name" value="Nucleotide-diphospho-sugar transferases"/>
    <property type="match status" value="1"/>
</dbReference>